<gene>
    <name evidence="1" type="ORF">EYC84_000495</name>
</gene>
<organism evidence="1 2">
    <name type="scientific">Monilinia fructicola</name>
    <name type="common">Brown rot fungus</name>
    <name type="synonym">Ciboria fructicola</name>
    <dbReference type="NCBI Taxonomy" id="38448"/>
    <lineage>
        <taxon>Eukaryota</taxon>
        <taxon>Fungi</taxon>
        <taxon>Dikarya</taxon>
        <taxon>Ascomycota</taxon>
        <taxon>Pezizomycotina</taxon>
        <taxon>Leotiomycetes</taxon>
        <taxon>Helotiales</taxon>
        <taxon>Sclerotiniaceae</taxon>
        <taxon>Monilinia</taxon>
    </lineage>
</organism>
<protein>
    <submittedName>
        <fullName evidence="1">Uncharacterized protein</fullName>
    </submittedName>
</protein>
<name>A0A5M9JR84_MONFR</name>
<proteinExistence type="predicted"/>
<comment type="caution">
    <text evidence="1">The sequence shown here is derived from an EMBL/GenBank/DDBJ whole genome shotgun (WGS) entry which is preliminary data.</text>
</comment>
<dbReference type="VEuPathDB" id="FungiDB:MFRU_058g00300"/>
<evidence type="ECO:0000313" key="1">
    <source>
        <dbReference type="EMBL" id="KAA8571150.1"/>
    </source>
</evidence>
<dbReference type="AlphaFoldDB" id="A0A5M9JR84"/>
<evidence type="ECO:0000313" key="2">
    <source>
        <dbReference type="Proteomes" id="UP000322873"/>
    </source>
</evidence>
<keyword evidence="2" id="KW-1185">Reference proteome</keyword>
<sequence length="179" mass="20822">MIEQARDLREQDTLERKYLLTRMLCNAPMKELLEDIDDGGNFQLGDVFATVLPGIYFNALSWNQAHNRFNTLFGSELGLKNFKKYILPVMHRRMENILSRYSGLLRDKLRDEGHKNPVPSETFCSEFNKNSGYNMDAVILKDVHFTVLRCTKYILRCEKLLGKCDAENQRLYEQSASCL</sequence>
<accession>A0A5M9JR84</accession>
<dbReference type="Proteomes" id="UP000322873">
    <property type="component" value="Unassembled WGS sequence"/>
</dbReference>
<reference evidence="1 2" key="1">
    <citation type="submission" date="2019-06" db="EMBL/GenBank/DDBJ databases">
        <title>Genome Sequence of the Brown Rot Fungal Pathogen Monilinia fructicola.</title>
        <authorList>
            <person name="De Miccolis Angelini R.M."/>
            <person name="Landi L."/>
            <person name="Abate D."/>
            <person name="Pollastro S."/>
            <person name="Romanazzi G."/>
            <person name="Faretra F."/>
        </authorList>
    </citation>
    <scope>NUCLEOTIDE SEQUENCE [LARGE SCALE GENOMIC DNA]</scope>
    <source>
        <strain evidence="1 2">Mfrc123</strain>
    </source>
</reference>
<dbReference type="EMBL" id="VICG01000006">
    <property type="protein sequence ID" value="KAA8571150.1"/>
    <property type="molecule type" value="Genomic_DNA"/>
</dbReference>